<feature type="signal peptide" evidence="1">
    <location>
        <begin position="1"/>
        <end position="23"/>
    </location>
</feature>
<sequence>MINRNRFFELLPALLALAWLTTAQTAQFVADLDSQWVDLVPSSNDTANLIFNSVYSLPMSWPSRRYRNGHTIIPGIIPAGTLLYHGRGDPHIPVTPEWTALDSELSTLYCGILSPDDKECWLLTLVVERPLRVLYFDGYSGLKLPNGTIDTQDVITWGRVMPEKVSEEPLRIAKLCRWGERFGINGFVRLHTTHEMMLCDFSNGLKVDSLLHIKVPYNFPLPPPPNDTVDSLPHMKVPYNFLLRPPPNGTYTWNLPLDLFGMGEILASKRTDEYPGDTRIQLHFHRLVSFYDLSIVPSLVSQRFGQHRLQHRVLGISQADIVTVKARMEDELVEEKWANPVSGIDWSSMFHRIVQYYSGRLELIQLDLNSEDDSSNDFLRKIFLQLRGMIQPYDVFSARPTDGSVDDTSWAKPVYEACATAHTRFISTLTNLTPSERLMRGALEGTNREICRIITRMWADGVNHNVEDQQCDSDTIGRLHAQWKQDIDGLMTWLDWSIWIKCKPACSLDEMCFLPIAPYTVPAQTAGRLGRSSQ</sequence>
<evidence type="ECO:0000313" key="2">
    <source>
        <dbReference type="EMBL" id="KAE9401487.1"/>
    </source>
</evidence>
<dbReference type="InterPro" id="IPR038921">
    <property type="entry name" value="YOR389W-like"/>
</dbReference>
<feature type="chain" id="PRO_5025515855" evidence="1">
    <location>
        <begin position="24"/>
        <end position="534"/>
    </location>
</feature>
<dbReference type="OrthoDB" id="10261782at2759"/>
<keyword evidence="1" id="KW-0732">Signal</keyword>
<organism evidence="2 3">
    <name type="scientific">Gymnopus androsaceus JB14</name>
    <dbReference type="NCBI Taxonomy" id="1447944"/>
    <lineage>
        <taxon>Eukaryota</taxon>
        <taxon>Fungi</taxon>
        <taxon>Dikarya</taxon>
        <taxon>Basidiomycota</taxon>
        <taxon>Agaricomycotina</taxon>
        <taxon>Agaricomycetes</taxon>
        <taxon>Agaricomycetidae</taxon>
        <taxon>Agaricales</taxon>
        <taxon>Marasmiineae</taxon>
        <taxon>Omphalotaceae</taxon>
        <taxon>Gymnopus</taxon>
    </lineage>
</organism>
<accession>A0A6A4HX31</accession>
<keyword evidence="3" id="KW-1185">Reference proteome</keyword>
<dbReference type="EMBL" id="ML769445">
    <property type="protein sequence ID" value="KAE9401487.1"/>
    <property type="molecule type" value="Genomic_DNA"/>
</dbReference>
<dbReference type="PANTHER" id="PTHR35204">
    <property type="entry name" value="YALI0A21131P"/>
    <property type="match status" value="1"/>
</dbReference>
<dbReference type="AlphaFoldDB" id="A0A6A4HX31"/>
<evidence type="ECO:0000313" key="3">
    <source>
        <dbReference type="Proteomes" id="UP000799118"/>
    </source>
</evidence>
<dbReference type="PANTHER" id="PTHR35204:SF1">
    <property type="entry name" value="ENTEROTOXIN"/>
    <property type="match status" value="1"/>
</dbReference>
<reference evidence="2" key="1">
    <citation type="journal article" date="2019" name="Environ. Microbiol.">
        <title>Fungal ecological strategies reflected in gene transcription - a case study of two litter decomposers.</title>
        <authorList>
            <person name="Barbi F."/>
            <person name="Kohler A."/>
            <person name="Barry K."/>
            <person name="Baskaran P."/>
            <person name="Daum C."/>
            <person name="Fauchery L."/>
            <person name="Ihrmark K."/>
            <person name="Kuo A."/>
            <person name="LaButti K."/>
            <person name="Lipzen A."/>
            <person name="Morin E."/>
            <person name="Grigoriev I.V."/>
            <person name="Henrissat B."/>
            <person name="Lindahl B."/>
            <person name="Martin F."/>
        </authorList>
    </citation>
    <scope>NUCLEOTIDE SEQUENCE</scope>
    <source>
        <strain evidence="2">JB14</strain>
    </source>
</reference>
<dbReference type="Proteomes" id="UP000799118">
    <property type="component" value="Unassembled WGS sequence"/>
</dbReference>
<protein>
    <submittedName>
        <fullName evidence="2">Uncharacterized protein</fullName>
    </submittedName>
</protein>
<name>A0A6A4HX31_9AGAR</name>
<proteinExistence type="predicted"/>
<gene>
    <name evidence="2" type="ORF">BT96DRAFT_964978</name>
</gene>
<evidence type="ECO:0000256" key="1">
    <source>
        <dbReference type="SAM" id="SignalP"/>
    </source>
</evidence>